<dbReference type="EMBL" id="VWYP01013075">
    <property type="protein sequence ID" value="NXR75766.1"/>
    <property type="molecule type" value="Genomic_DNA"/>
</dbReference>
<dbReference type="PROSITE" id="PS50172">
    <property type="entry name" value="BRCT"/>
    <property type="match status" value="1"/>
</dbReference>
<dbReference type="AlphaFoldDB" id="A0A7L2NV14"/>
<proteinExistence type="predicted"/>
<dbReference type="OrthoDB" id="25840at2759"/>
<dbReference type="PANTHER" id="PTHR11370">
    <property type="entry name" value="DNA-REPAIR PROTEIN XRCC1"/>
    <property type="match status" value="1"/>
</dbReference>
<accession>A0A7L2NV14</accession>
<evidence type="ECO:0000259" key="2">
    <source>
        <dbReference type="PROSITE" id="PS50172"/>
    </source>
</evidence>
<feature type="domain" description="BRCT" evidence="2">
    <location>
        <begin position="1"/>
        <end position="70"/>
    </location>
</feature>
<dbReference type="InterPro" id="IPR001357">
    <property type="entry name" value="BRCT_dom"/>
</dbReference>
<evidence type="ECO:0000256" key="1">
    <source>
        <dbReference type="SAM" id="MobiDB-lite"/>
    </source>
</evidence>
<dbReference type="GO" id="GO:0005634">
    <property type="term" value="C:nucleus"/>
    <property type="evidence" value="ECO:0007669"/>
    <property type="project" value="TreeGrafter"/>
</dbReference>
<protein>
    <submittedName>
        <fullName evidence="3">XRCC1 protein</fullName>
    </submittedName>
</protein>
<sequence>LRGKLRQAALGMGAGYRPDWTPECTHLVCAFPRTPKAQRARQEGGVVVGPAWIWECQRLQRRLPCRPYLLDGSASSDSEGEEPVDAPPPSRPSP</sequence>
<evidence type="ECO:0000313" key="3">
    <source>
        <dbReference type="EMBL" id="NXR75766.1"/>
    </source>
</evidence>
<feature type="non-terminal residue" evidence="3">
    <location>
        <position position="1"/>
    </location>
</feature>
<feature type="non-terminal residue" evidence="3">
    <location>
        <position position="94"/>
    </location>
</feature>
<comment type="caution">
    <text evidence="3">The sequence shown here is derived from an EMBL/GenBank/DDBJ whole genome shotgun (WGS) entry which is preliminary data.</text>
</comment>
<reference evidence="3 4" key="1">
    <citation type="submission" date="2019-09" db="EMBL/GenBank/DDBJ databases">
        <title>Bird 10,000 Genomes (B10K) Project - Family phase.</title>
        <authorList>
            <person name="Zhang G."/>
        </authorList>
    </citation>
    <scope>NUCLEOTIDE SEQUENCE [LARGE SCALE GENOMIC DNA]</scope>
    <source>
        <strain evidence="3">B10K-DU-002-42</strain>
        <tissue evidence="3">Muscle</tissue>
    </source>
</reference>
<evidence type="ECO:0000313" key="4">
    <source>
        <dbReference type="Proteomes" id="UP000535705"/>
    </source>
</evidence>
<dbReference type="Pfam" id="PF12738">
    <property type="entry name" value="PTCB-BRCT"/>
    <property type="match status" value="1"/>
</dbReference>
<dbReference type="SUPFAM" id="SSF52113">
    <property type="entry name" value="BRCT domain"/>
    <property type="match status" value="1"/>
</dbReference>
<feature type="compositionally biased region" description="Pro residues" evidence="1">
    <location>
        <begin position="85"/>
        <end position="94"/>
    </location>
</feature>
<organism evidence="3 4">
    <name type="scientific">Pycnonotus jocosus</name>
    <name type="common">Red-whiskered bulbul</name>
    <name type="synonym">Lanius jocosus</name>
    <dbReference type="NCBI Taxonomy" id="182897"/>
    <lineage>
        <taxon>Eukaryota</taxon>
        <taxon>Metazoa</taxon>
        <taxon>Chordata</taxon>
        <taxon>Craniata</taxon>
        <taxon>Vertebrata</taxon>
        <taxon>Euteleostomi</taxon>
        <taxon>Archelosauria</taxon>
        <taxon>Archosauria</taxon>
        <taxon>Dinosauria</taxon>
        <taxon>Saurischia</taxon>
        <taxon>Theropoda</taxon>
        <taxon>Coelurosauria</taxon>
        <taxon>Aves</taxon>
        <taxon>Neognathae</taxon>
        <taxon>Neoaves</taxon>
        <taxon>Telluraves</taxon>
        <taxon>Australaves</taxon>
        <taxon>Passeriformes</taxon>
        <taxon>Sylvioidea</taxon>
        <taxon>Pycnonotidae</taxon>
        <taxon>Pycnonotus</taxon>
    </lineage>
</organism>
<keyword evidence="4" id="KW-1185">Reference proteome</keyword>
<dbReference type="Gene3D" id="3.40.50.10190">
    <property type="entry name" value="BRCT domain"/>
    <property type="match status" value="1"/>
</dbReference>
<dbReference type="InterPro" id="IPR036420">
    <property type="entry name" value="BRCT_dom_sf"/>
</dbReference>
<dbReference type="Proteomes" id="UP000535705">
    <property type="component" value="Unassembled WGS sequence"/>
</dbReference>
<dbReference type="GO" id="GO:0006284">
    <property type="term" value="P:base-excision repair"/>
    <property type="evidence" value="ECO:0007669"/>
    <property type="project" value="TreeGrafter"/>
</dbReference>
<gene>
    <name evidence="3" type="primary">Xrcc1_1</name>
    <name evidence="3" type="ORF">PYCJOC_R15451</name>
</gene>
<name>A0A7L2NV14_PYCJO</name>
<dbReference type="PANTHER" id="PTHR11370:SF5">
    <property type="entry name" value="DNA REPAIR PROTEIN XRCC1"/>
    <property type="match status" value="1"/>
</dbReference>
<feature type="region of interest" description="Disordered" evidence="1">
    <location>
        <begin position="70"/>
        <end position="94"/>
    </location>
</feature>